<reference evidence="1 2" key="1">
    <citation type="journal article" date="2007" name="Science">
        <title>The Chlamydomonas genome reveals the evolution of key animal and plant functions.</title>
        <authorList>
            <person name="Merchant S.S."/>
            <person name="Prochnik S.E."/>
            <person name="Vallon O."/>
            <person name="Harris E.H."/>
            <person name="Karpowicz S.J."/>
            <person name="Witman G.B."/>
            <person name="Terry A."/>
            <person name="Salamov A."/>
            <person name="Fritz-Laylin L.K."/>
            <person name="Marechal-Drouard L."/>
            <person name="Marshall W.F."/>
            <person name="Qu L.H."/>
            <person name="Nelson D.R."/>
            <person name="Sanderfoot A.A."/>
            <person name="Spalding M.H."/>
            <person name="Kapitonov V.V."/>
            <person name="Ren Q."/>
            <person name="Ferris P."/>
            <person name="Lindquist E."/>
            <person name="Shapiro H."/>
            <person name="Lucas S.M."/>
            <person name="Grimwood J."/>
            <person name="Schmutz J."/>
            <person name="Cardol P."/>
            <person name="Cerutti H."/>
            <person name="Chanfreau G."/>
            <person name="Chen C.L."/>
            <person name="Cognat V."/>
            <person name="Croft M.T."/>
            <person name="Dent R."/>
            <person name="Dutcher S."/>
            <person name="Fernandez E."/>
            <person name="Fukuzawa H."/>
            <person name="Gonzalez-Ballester D."/>
            <person name="Gonzalez-Halphen D."/>
            <person name="Hallmann A."/>
            <person name="Hanikenne M."/>
            <person name="Hippler M."/>
            <person name="Inwood W."/>
            <person name="Jabbari K."/>
            <person name="Kalanon M."/>
            <person name="Kuras R."/>
            <person name="Lefebvre P.A."/>
            <person name="Lemaire S.D."/>
            <person name="Lobanov A.V."/>
            <person name="Lohr M."/>
            <person name="Manuell A."/>
            <person name="Meier I."/>
            <person name="Mets L."/>
            <person name="Mittag M."/>
            <person name="Mittelmeier T."/>
            <person name="Moroney J.V."/>
            <person name="Moseley J."/>
            <person name="Napoli C."/>
            <person name="Nedelcu A.M."/>
            <person name="Niyogi K."/>
            <person name="Novoselov S.V."/>
            <person name="Paulsen I.T."/>
            <person name="Pazour G."/>
            <person name="Purton S."/>
            <person name="Ral J.P."/>
            <person name="Riano-Pachon D.M."/>
            <person name="Riekhof W."/>
            <person name="Rymarquis L."/>
            <person name="Schroda M."/>
            <person name="Stern D."/>
            <person name="Umen J."/>
            <person name="Willows R."/>
            <person name="Wilson N."/>
            <person name="Zimmer S.L."/>
            <person name="Allmer J."/>
            <person name="Balk J."/>
            <person name="Bisova K."/>
            <person name="Chen C.J."/>
            <person name="Elias M."/>
            <person name="Gendler K."/>
            <person name="Hauser C."/>
            <person name="Lamb M.R."/>
            <person name="Ledford H."/>
            <person name="Long J.C."/>
            <person name="Minagawa J."/>
            <person name="Page M.D."/>
            <person name="Pan J."/>
            <person name="Pootakham W."/>
            <person name="Roje S."/>
            <person name="Rose A."/>
            <person name="Stahlberg E."/>
            <person name="Terauchi A.M."/>
            <person name="Yang P."/>
            <person name="Ball S."/>
            <person name="Bowler C."/>
            <person name="Dieckmann C.L."/>
            <person name="Gladyshev V.N."/>
            <person name="Green P."/>
            <person name="Jorgensen R."/>
            <person name="Mayfield S."/>
            <person name="Mueller-Roeber B."/>
            <person name="Rajamani S."/>
            <person name="Sayre R.T."/>
            <person name="Brokstein P."/>
            <person name="Dubchak I."/>
            <person name="Goodstein D."/>
            <person name="Hornick L."/>
            <person name="Huang Y.W."/>
            <person name="Jhaveri J."/>
            <person name="Luo Y."/>
            <person name="Martinez D."/>
            <person name="Ngau W.C."/>
            <person name="Otillar B."/>
            <person name="Poliakov A."/>
            <person name="Porter A."/>
            <person name="Szajkowski L."/>
            <person name="Werner G."/>
            <person name="Zhou K."/>
            <person name="Grigoriev I.V."/>
            <person name="Rokhsar D.S."/>
            <person name="Grossman A.R."/>
        </authorList>
    </citation>
    <scope>NUCLEOTIDE SEQUENCE [LARGE SCALE GENOMIC DNA]</scope>
    <source>
        <strain evidence="2">CC-503</strain>
    </source>
</reference>
<gene>
    <name evidence="1" type="ORF">CHLRE_07g333252v5</name>
</gene>
<dbReference type="EMBL" id="CM008968">
    <property type="protein sequence ID" value="PNW80875.1"/>
    <property type="molecule type" value="Genomic_DNA"/>
</dbReference>
<proteinExistence type="predicted"/>
<dbReference type="KEGG" id="cre:CHLRE_07g333252v5"/>
<dbReference type="STRING" id="3055.A0A2K3DK13"/>
<organism evidence="1 2">
    <name type="scientific">Chlamydomonas reinhardtii</name>
    <name type="common">Chlamydomonas smithii</name>
    <dbReference type="NCBI Taxonomy" id="3055"/>
    <lineage>
        <taxon>Eukaryota</taxon>
        <taxon>Viridiplantae</taxon>
        <taxon>Chlorophyta</taxon>
        <taxon>core chlorophytes</taxon>
        <taxon>Chlorophyceae</taxon>
        <taxon>CS clade</taxon>
        <taxon>Chlamydomonadales</taxon>
        <taxon>Chlamydomonadaceae</taxon>
        <taxon>Chlamydomonas</taxon>
    </lineage>
</organism>
<dbReference type="PANTHER" id="PTHR46999:SF2">
    <property type="entry name" value="CARBOHYDRATE-BINDING MODULE FAMILY 45 PROTEIN"/>
    <property type="match status" value="1"/>
</dbReference>
<dbReference type="Proteomes" id="UP000006906">
    <property type="component" value="Chromosome 7"/>
</dbReference>
<dbReference type="OrthoDB" id="6123450at2759"/>
<sequence>MLGEVVVGMGETLVGNYPGRALGFTADLLDGGSGAGPTLVSLPSKRTALRAPGAATLIARSDANAEDLEQYAAAGLYDSVTLQPLVSTPPDYASEPLMGDPGARTDMLGRLTGLGKTVQVRARVCVCVCVCVCVATRRRRRCSAPGHAGDG</sequence>
<dbReference type="PANTHER" id="PTHR46999">
    <property type="entry name" value="ALPHA-GLUCAN WATER DIKINASE 1, CHLOROPLASTIC-RELATED"/>
    <property type="match status" value="1"/>
</dbReference>
<accession>A0A2K3DK13</accession>
<keyword evidence="2" id="KW-1185">Reference proteome</keyword>
<evidence type="ECO:0000313" key="2">
    <source>
        <dbReference type="Proteomes" id="UP000006906"/>
    </source>
</evidence>
<dbReference type="Gramene" id="PNW80875">
    <property type="protein sequence ID" value="PNW80875"/>
    <property type="gene ID" value="CHLRE_07g333252v5"/>
</dbReference>
<protein>
    <submittedName>
        <fullName evidence="1">Uncharacterized protein</fullName>
    </submittedName>
</protein>
<evidence type="ECO:0000313" key="1">
    <source>
        <dbReference type="EMBL" id="PNW80875.1"/>
    </source>
</evidence>
<name>A0A2K3DK13_CHLRE</name>
<dbReference type="InParanoid" id="A0A2K3DK13"/>
<dbReference type="RefSeq" id="XP_042922791.1">
    <property type="nucleotide sequence ID" value="XM_043064223.1"/>
</dbReference>
<dbReference type="AlphaFoldDB" id="A0A2K3DK13"/>
<dbReference type="GeneID" id="66054070"/>